<comment type="caution">
    <text evidence="4">The sequence shown here is derived from an EMBL/GenBank/DDBJ whole genome shotgun (WGS) entry which is preliminary data.</text>
</comment>
<dbReference type="GO" id="GO:0046872">
    <property type="term" value="F:metal ion binding"/>
    <property type="evidence" value="ECO:0007669"/>
    <property type="project" value="InterPro"/>
</dbReference>
<dbReference type="Gene3D" id="3.40.50.1970">
    <property type="match status" value="1"/>
</dbReference>
<dbReference type="Pfam" id="PF25137">
    <property type="entry name" value="ADH_Fe_C"/>
    <property type="match status" value="1"/>
</dbReference>
<dbReference type="PROSITE" id="PS00913">
    <property type="entry name" value="ADH_IRON_1"/>
    <property type="match status" value="1"/>
</dbReference>
<name>A0A5D8Q9M4_9THEO</name>
<dbReference type="PANTHER" id="PTHR11496:SF104">
    <property type="entry name" value="3-DEOXY-ALPHA-D-MANNO-OCTULOSONATE 8-OXIDASE"/>
    <property type="match status" value="1"/>
</dbReference>
<dbReference type="AlphaFoldDB" id="A0A5D8Q9M4"/>
<dbReference type="Gene3D" id="1.20.1090.10">
    <property type="entry name" value="Dehydroquinate synthase-like - alpha domain"/>
    <property type="match status" value="1"/>
</dbReference>
<evidence type="ECO:0000313" key="5">
    <source>
        <dbReference type="Proteomes" id="UP000322976"/>
    </source>
</evidence>
<accession>A0A5D8Q9M4</accession>
<sequence>MIAMKSFNYSIQTHFYVGPGQFDNLGDIVRDLGKKAFVVTGKNTLSRGGLQNRLSAMLKNSGVEYVLYTNAMPNPTTIIVDEGSKEFLDSECDFIIAIGGGSSIDTAKGIAVAAYHRRPIWDFMDPNKEKEKIIGAYPIIAVPTTSGTGSEADGAAVITNPANSLKPSFKSYYTFPKYSIIDPELVKSLPPSMTASTGVDAFCQSLECYIGPAATPVSDMFAYESLRLCIDNLQKAYEDGNDIEARSKMAWAAALSGMAMATSATSLVHALEHPLSGKYNITHGDGLAALLPSFIEFGYKYNPKRYAEITKLFISNVDDIDELALASMLKDEVLRFLEALGKRLTLKELGVPKNDIEILAQDAQKTLVGALKNFQKEVTTQDIVNIYLKSYE</sequence>
<dbReference type="InterPro" id="IPR056798">
    <property type="entry name" value="ADH_Fe_C"/>
</dbReference>
<dbReference type="InterPro" id="IPR039697">
    <property type="entry name" value="Alcohol_dehydrogenase_Fe"/>
</dbReference>
<feature type="domain" description="Fe-containing alcohol dehydrogenase-like C-terminal" evidence="3">
    <location>
        <begin position="194"/>
        <end position="391"/>
    </location>
</feature>
<dbReference type="InterPro" id="IPR001670">
    <property type="entry name" value="ADH_Fe/GldA"/>
</dbReference>
<keyword evidence="5" id="KW-1185">Reference proteome</keyword>
<evidence type="ECO:0000259" key="3">
    <source>
        <dbReference type="Pfam" id="PF25137"/>
    </source>
</evidence>
<evidence type="ECO:0000256" key="1">
    <source>
        <dbReference type="ARBA" id="ARBA00023002"/>
    </source>
</evidence>
<protein>
    <submittedName>
        <fullName evidence="4">Iron-containing alcohol dehydrogenase</fullName>
    </submittedName>
</protein>
<dbReference type="EMBL" id="VTPS01000016">
    <property type="protein sequence ID" value="TZE81212.1"/>
    <property type="molecule type" value="Genomic_DNA"/>
</dbReference>
<dbReference type="GO" id="GO:0004022">
    <property type="term" value="F:alcohol dehydrogenase (NAD+) activity"/>
    <property type="evidence" value="ECO:0007669"/>
    <property type="project" value="UniProtKB-ARBA"/>
</dbReference>
<dbReference type="Proteomes" id="UP000322976">
    <property type="component" value="Unassembled WGS sequence"/>
</dbReference>
<dbReference type="FunFam" id="3.40.50.1970:FF:000003">
    <property type="entry name" value="Alcohol dehydrogenase, iron-containing"/>
    <property type="match status" value="1"/>
</dbReference>
<feature type="domain" description="Alcohol dehydrogenase iron-type/glycerol dehydrogenase GldA" evidence="2">
    <location>
        <begin position="13"/>
        <end position="183"/>
    </location>
</feature>
<organism evidence="4 5">
    <name type="scientific">Calorimonas adulescens</name>
    <dbReference type="NCBI Taxonomy" id="2606906"/>
    <lineage>
        <taxon>Bacteria</taxon>
        <taxon>Bacillati</taxon>
        <taxon>Bacillota</taxon>
        <taxon>Clostridia</taxon>
        <taxon>Thermoanaerobacterales</taxon>
        <taxon>Thermoanaerobacteraceae</taxon>
        <taxon>Calorimonas</taxon>
    </lineage>
</organism>
<dbReference type="CDD" id="cd08185">
    <property type="entry name" value="Fe-ADH-like"/>
    <property type="match status" value="1"/>
</dbReference>
<reference evidence="4 5" key="1">
    <citation type="submission" date="2019-08" db="EMBL/GenBank/DDBJ databases">
        <title>Calorimonas adulescens gen. nov., sp. nov., an anaerobic thermophilic bacterium from Sakhalin hot spring.</title>
        <authorList>
            <person name="Khomyakova M.A."/>
            <person name="Merkel A.Y."/>
            <person name="Novikov A."/>
            <person name="Bonch-Osmolovskaya E.A."/>
            <person name="Slobodkin A.I."/>
        </authorList>
    </citation>
    <scope>NUCLEOTIDE SEQUENCE [LARGE SCALE GENOMIC DNA]</scope>
    <source>
        <strain evidence="4 5">A05MB</strain>
    </source>
</reference>
<keyword evidence="1" id="KW-0560">Oxidoreductase</keyword>
<evidence type="ECO:0000313" key="4">
    <source>
        <dbReference type="EMBL" id="TZE81212.1"/>
    </source>
</evidence>
<proteinExistence type="predicted"/>
<gene>
    <name evidence="4" type="ORF">FWJ32_10075</name>
</gene>
<evidence type="ECO:0000259" key="2">
    <source>
        <dbReference type="Pfam" id="PF00465"/>
    </source>
</evidence>
<dbReference type="InterPro" id="IPR018211">
    <property type="entry name" value="ADH_Fe_CS"/>
</dbReference>
<dbReference type="Pfam" id="PF00465">
    <property type="entry name" value="Fe-ADH"/>
    <property type="match status" value="1"/>
</dbReference>
<dbReference type="SUPFAM" id="SSF56796">
    <property type="entry name" value="Dehydroquinate synthase-like"/>
    <property type="match status" value="1"/>
</dbReference>
<dbReference type="PANTHER" id="PTHR11496">
    <property type="entry name" value="ALCOHOL DEHYDROGENASE"/>
    <property type="match status" value="1"/>
</dbReference>
<dbReference type="PROSITE" id="PS00060">
    <property type="entry name" value="ADH_IRON_2"/>
    <property type="match status" value="1"/>
</dbReference>